<dbReference type="RefSeq" id="XP_009175142.1">
    <property type="nucleotide sequence ID" value="XM_009176878.1"/>
</dbReference>
<gene>
    <name evidence="1" type="ORF">T265_15163</name>
</gene>
<dbReference type="GeneID" id="20329328"/>
<dbReference type="Proteomes" id="UP000054324">
    <property type="component" value="Unassembled WGS sequence"/>
</dbReference>
<name>A0A074ZD41_OPIVI</name>
<keyword evidence="2" id="KW-1185">Reference proteome</keyword>
<evidence type="ECO:0000313" key="2">
    <source>
        <dbReference type="Proteomes" id="UP000054324"/>
    </source>
</evidence>
<evidence type="ECO:0000313" key="1">
    <source>
        <dbReference type="EMBL" id="KER21115.1"/>
    </source>
</evidence>
<dbReference type="EMBL" id="KL596993">
    <property type="protein sequence ID" value="KER21115.1"/>
    <property type="molecule type" value="Genomic_DNA"/>
</dbReference>
<feature type="non-terminal residue" evidence="1">
    <location>
        <position position="154"/>
    </location>
</feature>
<proteinExistence type="predicted"/>
<accession>A0A074ZD41</accession>
<reference evidence="1 2" key="1">
    <citation type="submission" date="2013-11" db="EMBL/GenBank/DDBJ databases">
        <title>Opisthorchis viverrini - life in the bile duct.</title>
        <authorList>
            <person name="Young N.D."/>
            <person name="Nagarajan N."/>
            <person name="Lin S.J."/>
            <person name="Korhonen P.K."/>
            <person name="Jex A.R."/>
            <person name="Hall R.S."/>
            <person name="Safavi-Hemami H."/>
            <person name="Kaewkong W."/>
            <person name="Bertrand D."/>
            <person name="Gao S."/>
            <person name="Seet Q."/>
            <person name="Wongkham S."/>
            <person name="Teh B.T."/>
            <person name="Wongkham C."/>
            <person name="Intapan P.M."/>
            <person name="Maleewong W."/>
            <person name="Yang X."/>
            <person name="Hu M."/>
            <person name="Wang Z."/>
            <person name="Hofmann A."/>
            <person name="Sternberg P.W."/>
            <person name="Tan P."/>
            <person name="Wang J."/>
            <person name="Gasser R.B."/>
        </authorList>
    </citation>
    <scope>NUCLEOTIDE SEQUENCE [LARGE SCALE GENOMIC DNA]</scope>
</reference>
<dbReference type="AlphaFoldDB" id="A0A074ZD41"/>
<sequence>MDVSEMRLTLYPCSKEPCVIVRGKTVPVEIAFAEGMHYLRVALTCGLLLGLSMLTESLNFRDCGSMDVSVMRVTLPSCSKEPCVTVRGKTTRLKLSSRQSESSLLKFPKSGVLQFPEGGICAHLRPPCPIKARKFYGSLHRPRVNLKGKPVARW</sequence>
<dbReference type="InterPro" id="IPR014756">
    <property type="entry name" value="Ig_E-set"/>
</dbReference>
<organism evidence="1 2">
    <name type="scientific">Opisthorchis viverrini</name>
    <name type="common">Southeast Asian liver fluke</name>
    <dbReference type="NCBI Taxonomy" id="6198"/>
    <lineage>
        <taxon>Eukaryota</taxon>
        <taxon>Metazoa</taxon>
        <taxon>Spiralia</taxon>
        <taxon>Lophotrochozoa</taxon>
        <taxon>Platyhelminthes</taxon>
        <taxon>Trematoda</taxon>
        <taxon>Digenea</taxon>
        <taxon>Opisthorchiida</taxon>
        <taxon>Opisthorchiata</taxon>
        <taxon>Opisthorchiidae</taxon>
        <taxon>Opisthorchis</taxon>
    </lineage>
</organism>
<dbReference type="KEGG" id="ovi:T265_15163"/>
<protein>
    <recommendedName>
        <fullName evidence="3">MD-2-related lipid-recognition domain-containing protein</fullName>
    </recommendedName>
</protein>
<dbReference type="STRING" id="6198.A0A074ZD41"/>
<dbReference type="OrthoDB" id="4937502at2759"/>
<dbReference type="CTD" id="20329328"/>
<evidence type="ECO:0008006" key="3">
    <source>
        <dbReference type="Google" id="ProtNLM"/>
    </source>
</evidence>
<dbReference type="Gene3D" id="2.60.40.770">
    <property type="match status" value="1"/>
</dbReference>
<dbReference type="SUPFAM" id="SSF81296">
    <property type="entry name" value="E set domains"/>
    <property type="match status" value="1"/>
</dbReference>